<sequence>MENAVRRGLEVTPRKAGAGKEIRYTRGGLAERASQVIGWKTTSLSLWRKSNPSLESARMLVEIEQVLSSPKPPPQRGGLATSICLARCRPNGEERSILVLLSVPPHDAKNVPIATIKGGSRVALWEPMQEVEMGTYLCSRFEIV</sequence>
<evidence type="ECO:0000313" key="2">
    <source>
        <dbReference type="Proteomes" id="UP001201163"/>
    </source>
</evidence>
<keyword evidence="2" id="KW-1185">Reference proteome</keyword>
<dbReference type="EMBL" id="JAKELL010000019">
    <property type="protein sequence ID" value="KAH8993172.1"/>
    <property type="molecule type" value="Genomic_DNA"/>
</dbReference>
<comment type="caution">
    <text evidence="1">The sequence shown here is derived from an EMBL/GenBank/DDBJ whole genome shotgun (WGS) entry which is preliminary data.</text>
</comment>
<organism evidence="1 2">
    <name type="scientific">Lactarius akahatsu</name>
    <dbReference type="NCBI Taxonomy" id="416441"/>
    <lineage>
        <taxon>Eukaryota</taxon>
        <taxon>Fungi</taxon>
        <taxon>Dikarya</taxon>
        <taxon>Basidiomycota</taxon>
        <taxon>Agaricomycotina</taxon>
        <taxon>Agaricomycetes</taxon>
        <taxon>Russulales</taxon>
        <taxon>Russulaceae</taxon>
        <taxon>Lactarius</taxon>
    </lineage>
</organism>
<proteinExistence type="predicted"/>
<accession>A0AAD4QED3</accession>
<name>A0AAD4QED3_9AGAM</name>
<reference evidence="1" key="1">
    <citation type="submission" date="2022-01" db="EMBL/GenBank/DDBJ databases">
        <title>Comparative genomics reveals a dynamic genome evolution in the ectomycorrhizal milk-cap (Lactarius) mushrooms.</title>
        <authorList>
            <consortium name="DOE Joint Genome Institute"/>
            <person name="Lebreton A."/>
            <person name="Tang N."/>
            <person name="Kuo A."/>
            <person name="LaButti K."/>
            <person name="Drula E."/>
            <person name="Barry K."/>
            <person name="Clum A."/>
            <person name="Lipzen A."/>
            <person name="Mousain D."/>
            <person name="Ng V."/>
            <person name="Wang R."/>
            <person name="Wang X."/>
            <person name="Dai Y."/>
            <person name="Henrissat B."/>
            <person name="Grigoriev I.V."/>
            <person name="Guerin-Laguette A."/>
            <person name="Yu F."/>
            <person name="Martin F.M."/>
        </authorList>
    </citation>
    <scope>NUCLEOTIDE SEQUENCE</scope>
    <source>
        <strain evidence="1">QP</strain>
    </source>
</reference>
<dbReference type="Proteomes" id="UP001201163">
    <property type="component" value="Unassembled WGS sequence"/>
</dbReference>
<dbReference type="AlphaFoldDB" id="A0AAD4QED3"/>
<evidence type="ECO:0000313" key="1">
    <source>
        <dbReference type="EMBL" id="KAH8993172.1"/>
    </source>
</evidence>
<gene>
    <name evidence="1" type="ORF">EDB92DRAFT_1855375</name>
</gene>
<protein>
    <submittedName>
        <fullName evidence="1">Uncharacterized protein</fullName>
    </submittedName>
</protein>